<reference evidence="1 2" key="1">
    <citation type="submission" date="2020-08" db="EMBL/GenBank/DDBJ databases">
        <title>Whole genome shotgun sequence of Actinocatenispora thailandica NBRC 105041.</title>
        <authorList>
            <person name="Komaki H."/>
            <person name="Tamura T."/>
        </authorList>
    </citation>
    <scope>NUCLEOTIDE SEQUENCE [LARGE SCALE GENOMIC DNA]</scope>
    <source>
        <strain evidence="1 2">NBRC 105041</strain>
    </source>
</reference>
<gene>
    <name evidence="1" type="ORF">Athai_66350</name>
</gene>
<dbReference type="EMBL" id="AP023355">
    <property type="protein sequence ID" value="BCJ39132.1"/>
    <property type="molecule type" value="Genomic_DNA"/>
</dbReference>
<evidence type="ECO:0000313" key="2">
    <source>
        <dbReference type="Proteomes" id="UP000611640"/>
    </source>
</evidence>
<accession>A0A7R7DWE7</accession>
<sequence>MREDELPPEGGIVELTAAARPGRTAKFRAIGVRRGEQPGTAVLHGWYLDGSDIREQDVPVRLAGVRVVSES</sequence>
<name>A0A7R7DWE7_9ACTN</name>
<dbReference type="RefSeq" id="WP_203965048.1">
    <property type="nucleotide sequence ID" value="NZ_AP023355.1"/>
</dbReference>
<proteinExistence type="predicted"/>
<evidence type="ECO:0000313" key="1">
    <source>
        <dbReference type="EMBL" id="BCJ39132.1"/>
    </source>
</evidence>
<organism evidence="1 2">
    <name type="scientific">Actinocatenispora thailandica</name>
    <dbReference type="NCBI Taxonomy" id="227318"/>
    <lineage>
        <taxon>Bacteria</taxon>
        <taxon>Bacillati</taxon>
        <taxon>Actinomycetota</taxon>
        <taxon>Actinomycetes</taxon>
        <taxon>Micromonosporales</taxon>
        <taxon>Micromonosporaceae</taxon>
        <taxon>Actinocatenispora</taxon>
    </lineage>
</organism>
<keyword evidence="2" id="KW-1185">Reference proteome</keyword>
<dbReference type="KEGG" id="atl:Athai_66350"/>
<dbReference type="AlphaFoldDB" id="A0A7R7DWE7"/>
<dbReference type="Proteomes" id="UP000611640">
    <property type="component" value="Chromosome"/>
</dbReference>
<protein>
    <submittedName>
        <fullName evidence="1">Uncharacterized protein</fullName>
    </submittedName>
</protein>